<name>A0A4R2K148_9PSEU</name>
<reference evidence="2 3" key="1">
    <citation type="submission" date="2019-03" db="EMBL/GenBank/DDBJ databases">
        <title>Genomic Encyclopedia of Type Strains, Phase IV (KMG-IV): sequencing the most valuable type-strain genomes for metagenomic binning, comparative biology and taxonomic classification.</title>
        <authorList>
            <person name="Goeker M."/>
        </authorList>
    </citation>
    <scope>NUCLEOTIDE SEQUENCE [LARGE SCALE GENOMIC DNA]</scope>
    <source>
        <strain evidence="2 3">DSM 45934</strain>
    </source>
</reference>
<dbReference type="PANTHER" id="PTHR43689:SF8">
    <property type="entry name" value="ALPHA_BETA-HYDROLASES SUPERFAMILY PROTEIN"/>
    <property type="match status" value="1"/>
</dbReference>
<organism evidence="2 3">
    <name type="scientific">Actinocrispum wychmicini</name>
    <dbReference type="NCBI Taxonomy" id="1213861"/>
    <lineage>
        <taxon>Bacteria</taxon>
        <taxon>Bacillati</taxon>
        <taxon>Actinomycetota</taxon>
        <taxon>Actinomycetes</taxon>
        <taxon>Pseudonocardiales</taxon>
        <taxon>Pseudonocardiaceae</taxon>
        <taxon>Actinocrispum</taxon>
    </lineage>
</organism>
<evidence type="ECO:0000313" key="2">
    <source>
        <dbReference type="EMBL" id="TCO65407.1"/>
    </source>
</evidence>
<proteinExistence type="predicted"/>
<gene>
    <name evidence="2" type="ORF">EV192_1011199</name>
</gene>
<dbReference type="Gene3D" id="3.40.50.1820">
    <property type="entry name" value="alpha/beta hydrolase"/>
    <property type="match status" value="1"/>
</dbReference>
<dbReference type="SUPFAM" id="SSF53474">
    <property type="entry name" value="alpha/beta-Hydrolases"/>
    <property type="match status" value="1"/>
</dbReference>
<sequence>MYADEPFGKLPPSRTCTVAADDGVPLWVEEVDPDDGGTPDITVVLVHGFAVSRLSWHFQRRMFAEQTDPRVRQVLYDQRSHGRSGRASEESSTIEQLGRDLAAVLRAVVPKGPVVLVGHSMGAMTVMALAEQDPDLFADRVRGVALIGTSAGEIGTSGLPRPLLSRYNPLTRGMGTLADWQPGLVELVRAAGGQLTRRAVRLLGFGSRSVSPRLVDFLVQMLDVTPVRVLADFIDTLGGHNRYAALAGLQHCYVLVLSGDRDRMTPFSHAERIATELPDAKLVRVRGAGHMVIMEQPDLVNVNLVDLVRQCARGRGMGRRWWRRRA</sequence>
<dbReference type="Proteomes" id="UP000295680">
    <property type="component" value="Unassembled WGS sequence"/>
</dbReference>
<dbReference type="InterPro" id="IPR029058">
    <property type="entry name" value="AB_hydrolase_fold"/>
</dbReference>
<dbReference type="GO" id="GO:0003824">
    <property type="term" value="F:catalytic activity"/>
    <property type="evidence" value="ECO:0007669"/>
    <property type="project" value="UniProtKB-ARBA"/>
</dbReference>
<dbReference type="Pfam" id="PF12697">
    <property type="entry name" value="Abhydrolase_6"/>
    <property type="match status" value="1"/>
</dbReference>
<dbReference type="PANTHER" id="PTHR43689">
    <property type="entry name" value="HYDROLASE"/>
    <property type="match status" value="1"/>
</dbReference>
<dbReference type="InterPro" id="IPR000073">
    <property type="entry name" value="AB_hydrolase_1"/>
</dbReference>
<evidence type="ECO:0000259" key="1">
    <source>
        <dbReference type="Pfam" id="PF12697"/>
    </source>
</evidence>
<protein>
    <submittedName>
        <fullName evidence="2">Pimeloyl-ACP methyl ester carboxylesterase</fullName>
    </submittedName>
</protein>
<evidence type="ECO:0000313" key="3">
    <source>
        <dbReference type="Proteomes" id="UP000295680"/>
    </source>
</evidence>
<dbReference type="EMBL" id="SLWS01000001">
    <property type="protein sequence ID" value="TCO65407.1"/>
    <property type="molecule type" value="Genomic_DNA"/>
</dbReference>
<feature type="domain" description="AB hydrolase-1" evidence="1">
    <location>
        <begin position="43"/>
        <end position="300"/>
    </location>
</feature>
<accession>A0A4R2K148</accession>
<comment type="caution">
    <text evidence="2">The sequence shown here is derived from an EMBL/GenBank/DDBJ whole genome shotgun (WGS) entry which is preliminary data.</text>
</comment>
<dbReference type="AlphaFoldDB" id="A0A4R2K148"/>
<keyword evidence="3" id="KW-1185">Reference proteome</keyword>